<evidence type="ECO:0000256" key="6">
    <source>
        <dbReference type="ARBA" id="ARBA00037066"/>
    </source>
</evidence>
<evidence type="ECO:0000256" key="5">
    <source>
        <dbReference type="ARBA" id="ARBA00022967"/>
    </source>
</evidence>
<reference evidence="8" key="1">
    <citation type="submission" date="2020-08" db="EMBL/GenBank/DDBJ databases">
        <title>Novel species isolated from subtropical streams in China.</title>
        <authorList>
            <person name="Lu H."/>
        </authorList>
    </citation>
    <scope>NUCLEOTIDE SEQUENCE</scope>
    <source>
        <strain evidence="8">KACC 12607</strain>
    </source>
</reference>
<comment type="function">
    <text evidence="6">Part of the ABC transporter complex HmuTUV involved in hemin import. Responsible for energy coupling to the transport system.</text>
</comment>
<dbReference type="SMART" id="SM00382">
    <property type="entry name" value="AAA"/>
    <property type="match status" value="1"/>
</dbReference>
<dbReference type="PROSITE" id="PS00211">
    <property type="entry name" value="ABC_TRANSPORTER_1"/>
    <property type="match status" value="1"/>
</dbReference>
<dbReference type="InterPro" id="IPR003439">
    <property type="entry name" value="ABC_transporter-like_ATP-bd"/>
</dbReference>
<dbReference type="GO" id="GO:0016887">
    <property type="term" value="F:ATP hydrolysis activity"/>
    <property type="evidence" value="ECO:0007669"/>
    <property type="project" value="InterPro"/>
</dbReference>
<evidence type="ECO:0000313" key="9">
    <source>
        <dbReference type="Proteomes" id="UP000634011"/>
    </source>
</evidence>
<keyword evidence="2" id="KW-1003">Cell membrane</keyword>
<keyword evidence="2" id="KW-0472">Membrane</keyword>
<keyword evidence="5" id="KW-1278">Translocase</keyword>
<dbReference type="CDD" id="cd03214">
    <property type="entry name" value="ABC_Iron-Siderophores_B12_Hemin"/>
    <property type="match status" value="1"/>
</dbReference>
<dbReference type="PANTHER" id="PTHR42794">
    <property type="entry name" value="HEMIN IMPORT ATP-BINDING PROTEIN HMUV"/>
    <property type="match status" value="1"/>
</dbReference>
<keyword evidence="1" id="KW-0813">Transport</keyword>
<evidence type="ECO:0000259" key="7">
    <source>
        <dbReference type="PROSITE" id="PS50893"/>
    </source>
</evidence>
<organism evidence="8 9">
    <name type="scientific">Undibacterium jejuense</name>
    <dbReference type="NCBI Taxonomy" id="1344949"/>
    <lineage>
        <taxon>Bacteria</taxon>
        <taxon>Pseudomonadati</taxon>
        <taxon>Pseudomonadota</taxon>
        <taxon>Betaproteobacteria</taxon>
        <taxon>Burkholderiales</taxon>
        <taxon>Oxalobacteraceae</taxon>
        <taxon>Undibacterium</taxon>
    </lineage>
</organism>
<dbReference type="Pfam" id="PF00005">
    <property type="entry name" value="ABC_tran"/>
    <property type="match status" value="1"/>
</dbReference>
<dbReference type="AlphaFoldDB" id="A0A923KI14"/>
<evidence type="ECO:0000256" key="4">
    <source>
        <dbReference type="ARBA" id="ARBA00022840"/>
    </source>
</evidence>
<dbReference type="InterPro" id="IPR017871">
    <property type="entry name" value="ABC_transporter-like_CS"/>
</dbReference>
<evidence type="ECO:0000256" key="1">
    <source>
        <dbReference type="ARBA" id="ARBA00022448"/>
    </source>
</evidence>
<evidence type="ECO:0000256" key="2">
    <source>
        <dbReference type="ARBA" id="ARBA00022475"/>
    </source>
</evidence>
<feature type="domain" description="ABC transporter" evidence="7">
    <location>
        <begin position="1"/>
        <end position="237"/>
    </location>
</feature>
<gene>
    <name evidence="8" type="ORF">H8K32_07205</name>
</gene>
<dbReference type="EMBL" id="JACOFV010000005">
    <property type="protein sequence ID" value="MBC3861882.1"/>
    <property type="molecule type" value="Genomic_DNA"/>
</dbReference>
<protein>
    <submittedName>
        <fullName evidence="8">ABC transporter ATP-binding protein</fullName>
    </submittedName>
</protein>
<evidence type="ECO:0000313" key="8">
    <source>
        <dbReference type="EMBL" id="MBC3861882.1"/>
    </source>
</evidence>
<dbReference type="PROSITE" id="PS50893">
    <property type="entry name" value="ABC_TRANSPORTER_2"/>
    <property type="match status" value="1"/>
</dbReference>
<keyword evidence="3" id="KW-0547">Nucleotide-binding</keyword>
<name>A0A923KI14_9BURK</name>
<dbReference type="RefSeq" id="WP_186911807.1">
    <property type="nucleotide sequence ID" value="NZ_JACOFV010000005.1"/>
</dbReference>
<dbReference type="InterPro" id="IPR003593">
    <property type="entry name" value="AAA+_ATPase"/>
</dbReference>
<accession>A0A923KI14</accession>
<sequence length="253" mass="28077">METRYLSLKAGQRLLIDKLSWQVKAGECWCIIGRNGAGKSTLLRTLAGLREADGGQIFLHDKPLPAWPLLALARERAFLPQSRVDAFAYSAIDTVLSSRHPYQGTQYWESNSDLEIAMQALRDLDVEELAQRDVRSLSGGERQRVAIAALLAQDAQLMLLDEPANALDLAHQVSVMQLFSVLCREQNKSVVMVSHDLNLAYRIATHALLLMGDGSWVAGPADNILNADQLSLCLGHPIERFTHHGQTLFLPRD</sequence>
<proteinExistence type="predicted"/>
<dbReference type="GO" id="GO:0005524">
    <property type="term" value="F:ATP binding"/>
    <property type="evidence" value="ECO:0007669"/>
    <property type="project" value="UniProtKB-KW"/>
</dbReference>
<dbReference type="Proteomes" id="UP000634011">
    <property type="component" value="Unassembled WGS sequence"/>
</dbReference>
<dbReference type="SUPFAM" id="SSF52540">
    <property type="entry name" value="P-loop containing nucleoside triphosphate hydrolases"/>
    <property type="match status" value="1"/>
</dbReference>
<dbReference type="PANTHER" id="PTHR42794:SF1">
    <property type="entry name" value="HEMIN IMPORT ATP-BINDING PROTEIN HMUV"/>
    <property type="match status" value="1"/>
</dbReference>
<dbReference type="InterPro" id="IPR027417">
    <property type="entry name" value="P-loop_NTPase"/>
</dbReference>
<evidence type="ECO:0000256" key="3">
    <source>
        <dbReference type="ARBA" id="ARBA00022741"/>
    </source>
</evidence>
<keyword evidence="4 8" id="KW-0067">ATP-binding</keyword>
<comment type="caution">
    <text evidence="8">The sequence shown here is derived from an EMBL/GenBank/DDBJ whole genome shotgun (WGS) entry which is preliminary data.</text>
</comment>
<keyword evidence="9" id="KW-1185">Reference proteome</keyword>
<dbReference type="Gene3D" id="3.40.50.300">
    <property type="entry name" value="P-loop containing nucleotide triphosphate hydrolases"/>
    <property type="match status" value="1"/>
</dbReference>